<accession>A0A8C4S9G8</accession>
<feature type="region of interest" description="Disordered" evidence="1">
    <location>
        <begin position="403"/>
        <end position="450"/>
    </location>
</feature>
<keyword evidence="3" id="KW-1185">Reference proteome</keyword>
<organism evidence="2 3">
    <name type="scientific">Erpetoichthys calabaricus</name>
    <name type="common">Rope fish</name>
    <name type="synonym">Calamoichthys calabaricus</name>
    <dbReference type="NCBI Taxonomy" id="27687"/>
    <lineage>
        <taxon>Eukaryota</taxon>
        <taxon>Metazoa</taxon>
        <taxon>Chordata</taxon>
        <taxon>Craniata</taxon>
        <taxon>Vertebrata</taxon>
        <taxon>Euteleostomi</taxon>
        <taxon>Actinopterygii</taxon>
        <taxon>Polypteriformes</taxon>
        <taxon>Polypteridae</taxon>
        <taxon>Erpetoichthys</taxon>
    </lineage>
</organism>
<feature type="compositionally biased region" description="Basic and acidic residues" evidence="1">
    <location>
        <begin position="714"/>
        <end position="726"/>
    </location>
</feature>
<sequence length="988" mass="109194">MVKISMDIFVKKFQPNRYQVWKQGKDIYTIDHTFPTLASTPELDSWINRRRKQATPSMNRFHHPRSRSKKARAPEDKRTPSKSAVIEAVVIGAVTDGVKVKKKPERTAEKVELQEIEGLSEGVQESISKIQQLHKPVDTIQLSGESKTESRGEKNTKTKNVVATDKTVASSSCPDIHLFEKSHLSSFSTITSAKEQQPFSATTKQMVNKENDRNLLISSVHELMPVDSASYQLIQLSHMASGKEFSLFQQNKEEDSQTLKPEFSTLLNLTEEVKPSCSLEGREDVSSNLAYCAKDCTKFSKYYKSGDTPQEANKNLCLSPSSLMQKDEPSSSQFTANRTCLENSELVKEHHLGQIAVSGDKAITLENQIKGRPYENSGKISSAGTEMHLPVLPHITKESMPPCALEEKKSPGQPLTPEQSIDMPSLSPVLSDREIPSSSVEDDQQAPVLSREETAWPEALHSVNVPNVGLNEESASAPSDHLVETVVGGHNKEVTYLPPEANLNVRSMTSECNEEHLSAVAAAENKSISADQGSGILPLVAGLDDVSGKSEQSEILSSTSNMYKDEVASSIPVLSNRNILENEAATKDLHAIAETLEGDPQNPYKGAVCPAQRIELKPFVVKASKDEPATCNQVASQATKIWKKSNSQTFRNSNDADTTKILKSLDKDDTQNVKVCINLNPQASDIWHELSCNSSSDTLKLNSENLKTSHHKKTDFLNKKDPHRTESNVSESFPLCLEISQHQTELEALNLCQGSANQRTATYSQNLSTLPEHSVINTENERDDETSSGSSEDENLSDAATEENGLEPGEIPSFPDQILIEVGENTATKNQKHPLSSQSPVTVMQEELCNTEEIPTVSPAENDEQECEPWAKPLVHLWQNTDHSFQAEREYNAKAAKTKPYCAICTLFMPYYQSEDKSENDSKEAELDTKRCPVTKRFKTKPLIPEICFAYGEEKAESCAPSPFLDEDGLSALISCRKCCVQVHASKS</sequence>
<feature type="compositionally biased region" description="Acidic residues" evidence="1">
    <location>
        <begin position="781"/>
        <end position="805"/>
    </location>
</feature>
<reference evidence="2" key="2">
    <citation type="submission" date="2025-08" db="UniProtKB">
        <authorList>
            <consortium name="Ensembl"/>
        </authorList>
    </citation>
    <scope>IDENTIFICATION</scope>
</reference>
<dbReference type="GeneTree" id="ENSGT00940000154930"/>
<feature type="region of interest" description="Disordered" evidence="1">
    <location>
        <begin position="709"/>
        <end position="730"/>
    </location>
</feature>
<protein>
    <submittedName>
        <fullName evidence="2">Uncharacterized protein</fullName>
    </submittedName>
</protein>
<reference evidence="2" key="3">
    <citation type="submission" date="2025-09" db="UniProtKB">
        <authorList>
            <consortium name="Ensembl"/>
        </authorList>
    </citation>
    <scope>IDENTIFICATION</scope>
</reference>
<feature type="compositionally biased region" description="Polar residues" evidence="1">
    <location>
        <begin position="764"/>
        <end position="778"/>
    </location>
</feature>
<evidence type="ECO:0000313" key="2">
    <source>
        <dbReference type="Ensembl" id="ENSECRP00000013404.1"/>
    </source>
</evidence>
<evidence type="ECO:0000256" key="1">
    <source>
        <dbReference type="SAM" id="MobiDB-lite"/>
    </source>
</evidence>
<reference evidence="2" key="1">
    <citation type="submission" date="2021-06" db="EMBL/GenBank/DDBJ databases">
        <authorList>
            <consortium name="Wellcome Sanger Institute Data Sharing"/>
        </authorList>
    </citation>
    <scope>NUCLEOTIDE SEQUENCE [LARGE SCALE GENOMIC DNA]</scope>
</reference>
<name>A0A8C4S9G8_ERPCA</name>
<evidence type="ECO:0000313" key="3">
    <source>
        <dbReference type="Proteomes" id="UP000694620"/>
    </source>
</evidence>
<dbReference type="Ensembl" id="ENSECRT00000013637.1">
    <property type="protein sequence ID" value="ENSECRP00000013404.1"/>
    <property type="gene ID" value="ENSECRG00000008939.1"/>
</dbReference>
<dbReference type="Proteomes" id="UP000694620">
    <property type="component" value="Chromosome 7"/>
</dbReference>
<feature type="region of interest" description="Disordered" evidence="1">
    <location>
        <begin position="51"/>
        <end position="82"/>
    </location>
</feature>
<dbReference type="AlphaFoldDB" id="A0A8C4S9G8"/>
<feature type="compositionally biased region" description="Basic residues" evidence="1">
    <location>
        <begin position="60"/>
        <end position="71"/>
    </location>
</feature>
<proteinExistence type="predicted"/>
<feature type="region of interest" description="Disordered" evidence="1">
    <location>
        <begin position="764"/>
        <end position="813"/>
    </location>
</feature>